<dbReference type="GO" id="GO:0005829">
    <property type="term" value="C:cytosol"/>
    <property type="evidence" value="ECO:0007669"/>
    <property type="project" value="TreeGrafter"/>
</dbReference>
<dbReference type="STRING" id="93759.A0A1R3GRY7"/>
<evidence type="ECO:0000313" key="6">
    <source>
        <dbReference type="Proteomes" id="UP000187203"/>
    </source>
</evidence>
<dbReference type="PANTHER" id="PTHR21500">
    <property type="entry name" value="TUBULIN-SPECIFIC CHAPERONE A"/>
    <property type="match status" value="1"/>
</dbReference>
<dbReference type="GO" id="GO:0007021">
    <property type="term" value="P:tubulin complex assembly"/>
    <property type="evidence" value="ECO:0007669"/>
    <property type="project" value="UniProtKB-UniRule"/>
</dbReference>
<protein>
    <recommendedName>
        <fullName evidence="3">Tubulin-specific chaperone A</fullName>
    </recommendedName>
</protein>
<dbReference type="InterPro" id="IPR036126">
    <property type="entry name" value="TBCA_sf"/>
</dbReference>
<reference evidence="6" key="1">
    <citation type="submission" date="2013-09" db="EMBL/GenBank/DDBJ databases">
        <title>Corchorus olitorius genome sequencing.</title>
        <authorList>
            <person name="Alam M."/>
            <person name="Haque M.S."/>
            <person name="Islam M.S."/>
            <person name="Emdad E.M."/>
            <person name="Islam M.M."/>
            <person name="Ahmed B."/>
            <person name="Halim A."/>
            <person name="Hossen Q.M.M."/>
            <person name="Hossain M.Z."/>
            <person name="Ahmed R."/>
            <person name="Khan M.M."/>
            <person name="Islam R."/>
            <person name="Rashid M.M."/>
            <person name="Khan S.A."/>
            <person name="Rahman M.S."/>
            <person name="Alam M."/>
            <person name="Yahiya A.S."/>
            <person name="Khan M.S."/>
            <person name="Azam M.S."/>
            <person name="Haque T."/>
            <person name="Lashkar M.Z.H."/>
            <person name="Akhand A.I."/>
            <person name="Morshed G."/>
            <person name="Roy S."/>
            <person name="Uddin K.S."/>
            <person name="Rabeya T."/>
            <person name="Hossain A.S."/>
            <person name="Chowdhury A."/>
            <person name="Snigdha A.R."/>
            <person name="Mortoza M.S."/>
            <person name="Matin S.A."/>
            <person name="Hoque S.M.E."/>
            <person name="Islam M.K."/>
            <person name="Roy D.K."/>
            <person name="Haider R."/>
            <person name="Moosa M.M."/>
            <person name="Elias S.M."/>
            <person name="Hasan A.M."/>
            <person name="Jahan S."/>
            <person name="Shafiuddin M."/>
            <person name="Mahmood N."/>
            <person name="Shommy N.S."/>
        </authorList>
    </citation>
    <scope>NUCLEOTIDE SEQUENCE [LARGE SCALE GENOMIC DNA]</scope>
    <source>
        <strain evidence="6">cv. O-4</strain>
    </source>
</reference>
<comment type="similarity">
    <text evidence="1 3">Belongs to the TBCA family.</text>
</comment>
<dbReference type="OrthoDB" id="1929878at2759"/>
<dbReference type="SUPFAM" id="SSF46988">
    <property type="entry name" value="Tubulin chaperone cofactor A"/>
    <property type="match status" value="1"/>
</dbReference>
<keyword evidence="6" id="KW-1185">Reference proteome</keyword>
<comment type="caution">
    <text evidence="5">The sequence shown here is derived from an EMBL/GenBank/DDBJ whole genome shotgun (WGS) entry which is preliminary data.</text>
</comment>
<keyword evidence="3" id="KW-0206">Cytoskeleton</keyword>
<dbReference type="GO" id="GO:0007023">
    <property type="term" value="P:post-chaperonin tubulin folding pathway"/>
    <property type="evidence" value="ECO:0007669"/>
    <property type="project" value="UniProtKB-UniRule"/>
</dbReference>
<keyword evidence="3" id="KW-0493">Microtubule</keyword>
<dbReference type="EMBL" id="AWUE01021807">
    <property type="protein sequence ID" value="OMO60888.1"/>
    <property type="molecule type" value="Genomic_DNA"/>
</dbReference>
<keyword evidence="2 3" id="KW-0143">Chaperone</keyword>
<accession>A0A1R3GRY7</accession>
<dbReference type="GO" id="GO:0005874">
    <property type="term" value="C:microtubule"/>
    <property type="evidence" value="ECO:0007669"/>
    <property type="project" value="UniProtKB-KW"/>
</dbReference>
<evidence type="ECO:0000256" key="2">
    <source>
        <dbReference type="ARBA" id="ARBA00023186"/>
    </source>
</evidence>
<organism evidence="5 6">
    <name type="scientific">Corchorus olitorius</name>
    <dbReference type="NCBI Taxonomy" id="93759"/>
    <lineage>
        <taxon>Eukaryota</taxon>
        <taxon>Viridiplantae</taxon>
        <taxon>Streptophyta</taxon>
        <taxon>Embryophyta</taxon>
        <taxon>Tracheophyta</taxon>
        <taxon>Spermatophyta</taxon>
        <taxon>Magnoliopsida</taxon>
        <taxon>eudicotyledons</taxon>
        <taxon>Gunneridae</taxon>
        <taxon>Pentapetalae</taxon>
        <taxon>rosids</taxon>
        <taxon>malvids</taxon>
        <taxon>Malvales</taxon>
        <taxon>Malvaceae</taxon>
        <taxon>Grewioideae</taxon>
        <taxon>Apeibeae</taxon>
        <taxon>Corchorus</taxon>
    </lineage>
</organism>
<feature type="coiled-coil region" evidence="4">
    <location>
        <begin position="17"/>
        <end position="44"/>
    </location>
</feature>
<gene>
    <name evidence="5" type="ORF">COLO4_33692</name>
</gene>
<dbReference type="Proteomes" id="UP000187203">
    <property type="component" value="Unassembled WGS sequence"/>
</dbReference>
<evidence type="ECO:0000256" key="4">
    <source>
        <dbReference type="SAM" id="Coils"/>
    </source>
</evidence>
<dbReference type="GO" id="GO:0048487">
    <property type="term" value="F:beta-tubulin binding"/>
    <property type="evidence" value="ECO:0007669"/>
    <property type="project" value="InterPro"/>
</dbReference>
<keyword evidence="3" id="KW-0963">Cytoplasm</keyword>
<comment type="subcellular location">
    <subcellularLocation>
        <location evidence="3">Cytoplasm</location>
        <location evidence="3">Cytoskeleton</location>
    </subcellularLocation>
</comment>
<evidence type="ECO:0000256" key="1">
    <source>
        <dbReference type="ARBA" id="ARBA00006806"/>
    </source>
</evidence>
<name>A0A1R3GRY7_9ROSI</name>
<dbReference type="Pfam" id="PF02970">
    <property type="entry name" value="TBCA"/>
    <property type="match status" value="1"/>
</dbReference>
<evidence type="ECO:0000256" key="3">
    <source>
        <dbReference type="RuleBase" id="RU364030"/>
    </source>
</evidence>
<dbReference type="Gene3D" id="1.20.58.90">
    <property type="match status" value="1"/>
</dbReference>
<dbReference type="PANTHER" id="PTHR21500:SF0">
    <property type="entry name" value="TUBULIN-SPECIFIC CHAPERONE A"/>
    <property type="match status" value="1"/>
</dbReference>
<dbReference type="InterPro" id="IPR004226">
    <property type="entry name" value="TBCA"/>
</dbReference>
<evidence type="ECO:0000313" key="5">
    <source>
        <dbReference type="EMBL" id="OMO60888.1"/>
    </source>
</evidence>
<dbReference type="AlphaFoldDB" id="A0A1R3GRY7"/>
<proteinExistence type="inferred from homology"/>
<keyword evidence="4" id="KW-0175">Coiled coil</keyword>
<sequence length="86" mass="9749">MIFCIAVRNLKIKTPTCKRTVQEIHSYEKEVEREAAKTADMKEKGADPYDLKQQVELEEANDKEGPEFEDAGSTITEGVRIELSAF</sequence>
<comment type="subunit">
    <text evidence="3">Supercomplex made of cofactors A to E. Cofactors A and D function by capturing and stabilizing tubulin in a quasi-native conformation. Cofactor E binds to the cofactor D-tubulin complex; interaction with cofactor C then causes the release of tubulin polypeptides that are committed to the native state.</text>
</comment>